<organism evidence="1 2">
    <name type="scientific">Phenylobacterium hankyongense</name>
    <dbReference type="NCBI Taxonomy" id="1813876"/>
    <lineage>
        <taxon>Bacteria</taxon>
        <taxon>Pseudomonadati</taxon>
        <taxon>Pseudomonadota</taxon>
        <taxon>Alphaproteobacteria</taxon>
        <taxon>Caulobacterales</taxon>
        <taxon>Caulobacteraceae</taxon>
        <taxon>Phenylobacterium</taxon>
    </lineage>
</organism>
<name>A0A328B2M9_9CAUL</name>
<gene>
    <name evidence="1" type="ORF">DJ021_09890</name>
</gene>
<reference evidence="2" key="1">
    <citation type="submission" date="2018-05" db="EMBL/GenBank/DDBJ databases">
        <authorList>
            <person name="Li X."/>
        </authorList>
    </citation>
    <scope>NUCLEOTIDE SEQUENCE [LARGE SCALE GENOMIC DNA]</scope>
    <source>
        <strain evidence="2">HKS-05</strain>
    </source>
</reference>
<evidence type="ECO:0000313" key="1">
    <source>
        <dbReference type="EMBL" id="RAK60094.1"/>
    </source>
</evidence>
<keyword evidence="2" id="KW-1185">Reference proteome</keyword>
<dbReference type="EMBL" id="QFYP01000001">
    <property type="protein sequence ID" value="RAK60094.1"/>
    <property type="molecule type" value="Genomic_DNA"/>
</dbReference>
<proteinExistence type="predicted"/>
<protein>
    <submittedName>
        <fullName evidence="1">Uncharacterized protein</fullName>
    </submittedName>
</protein>
<dbReference type="Proteomes" id="UP000249842">
    <property type="component" value="Unassembled WGS sequence"/>
</dbReference>
<sequence>MTSRFQTKEAARLFLKQMLNRIGPAIAFLPVTRTSFGMSWPGIRTRARRSVSVAGGRLKAASIRRAFDPWRRSDAAV</sequence>
<comment type="caution">
    <text evidence="1">The sequence shown here is derived from an EMBL/GenBank/DDBJ whole genome shotgun (WGS) entry which is preliminary data.</text>
</comment>
<dbReference type="AlphaFoldDB" id="A0A328B2M9"/>
<evidence type="ECO:0000313" key="2">
    <source>
        <dbReference type="Proteomes" id="UP000249842"/>
    </source>
</evidence>
<accession>A0A328B2M9</accession>